<dbReference type="AlphaFoldDB" id="A0A8H6YJ57"/>
<proteinExistence type="predicted"/>
<accession>A0A8H6YJ57</accession>
<dbReference type="Proteomes" id="UP000620124">
    <property type="component" value="Unassembled WGS sequence"/>
</dbReference>
<organism evidence="1 2">
    <name type="scientific">Mycena venus</name>
    <dbReference type="NCBI Taxonomy" id="2733690"/>
    <lineage>
        <taxon>Eukaryota</taxon>
        <taxon>Fungi</taxon>
        <taxon>Dikarya</taxon>
        <taxon>Basidiomycota</taxon>
        <taxon>Agaricomycotina</taxon>
        <taxon>Agaricomycetes</taxon>
        <taxon>Agaricomycetidae</taxon>
        <taxon>Agaricales</taxon>
        <taxon>Marasmiineae</taxon>
        <taxon>Mycenaceae</taxon>
        <taxon>Mycena</taxon>
    </lineage>
</organism>
<comment type="caution">
    <text evidence="1">The sequence shown here is derived from an EMBL/GenBank/DDBJ whole genome shotgun (WGS) entry which is preliminary data.</text>
</comment>
<reference evidence="1" key="1">
    <citation type="submission" date="2020-05" db="EMBL/GenBank/DDBJ databases">
        <title>Mycena genomes resolve the evolution of fungal bioluminescence.</title>
        <authorList>
            <person name="Tsai I.J."/>
        </authorList>
    </citation>
    <scope>NUCLEOTIDE SEQUENCE</scope>
    <source>
        <strain evidence="1">CCC161011</strain>
    </source>
</reference>
<keyword evidence="2" id="KW-1185">Reference proteome</keyword>
<gene>
    <name evidence="1" type="ORF">MVEN_00723800</name>
</gene>
<dbReference type="OrthoDB" id="2865290at2759"/>
<sequence length="193" mass="20514">MPPPPPPAGFAWLAKLPTPQAWTYLNQGTGGVYQVANALGTDDASPCIALYVRCNQSDCYVAHVDSNVPSVRADIPAITAATGARWQAVVQAHNIVISQQYLSYFMVAGSGDPFFAQGFTAGIIAELGGVPVQPWTTLKEYNGFLYPSQAPAQSTPLLIPMSQTPANFNWQANKVAGADAWTLQKNAAGVITF</sequence>
<dbReference type="EMBL" id="JACAZI010000005">
    <property type="protein sequence ID" value="KAF7359969.1"/>
    <property type="molecule type" value="Genomic_DNA"/>
</dbReference>
<name>A0A8H6YJ57_9AGAR</name>
<protein>
    <submittedName>
        <fullName evidence="1">Uncharacterized protein</fullName>
    </submittedName>
</protein>
<evidence type="ECO:0000313" key="1">
    <source>
        <dbReference type="EMBL" id="KAF7359969.1"/>
    </source>
</evidence>
<evidence type="ECO:0000313" key="2">
    <source>
        <dbReference type="Proteomes" id="UP000620124"/>
    </source>
</evidence>